<proteinExistence type="predicted"/>
<name>A0AAQ4EZ39_AMBAM</name>
<comment type="caution">
    <text evidence="3">The sequence shown here is derived from an EMBL/GenBank/DDBJ whole genome shotgun (WGS) entry which is preliminary data.</text>
</comment>
<keyword evidence="1" id="KW-0472">Membrane</keyword>
<evidence type="ECO:0000313" key="3">
    <source>
        <dbReference type="EMBL" id="KAK8780009.1"/>
    </source>
</evidence>
<gene>
    <name evidence="3" type="ORF">V5799_018650</name>
</gene>
<dbReference type="AlphaFoldDB" id="A0AAQ4EZ39"/>
<feature type="chain" id="PRO_5043034573" description="Secreted protein" evidence="2">
    <location>
        <begin position="20"/>
        <end position="294"/>
    </location>
</feature>
<keyword evidence="1" id="KW-1133">Transmembrane helix</keyword>
<evidence type="ECO:0008006" key="5">
    <source>
        <dbReference type="Google" id="ProtNLM"/>
    </source>
</evidence>
<feature type="signal peptide" evidence="2">
    <location>
        <begin position="1"/>
        <end position="19"/>
    </location>
</feature>
<dbReference type="EMBL" id="JARKHS020009275">
    <property type="protein sequence ID" value="KAK8780009.1"/>
    <property type="molecule type" value="Genomic_DNA"/>
</dbReference>
<feature type="transmembrane region" description="Helical" evidence="1">
    <location>
        <begin position="80"/>
        <end position="100"/>
    </location>
</feature>
<evidence type="ECO:0000256" key="1">
    <source>
        <dbReference type="SAM" id="Phobius"/>
    </source>
</evidence>
<sequence length="294" mass="31952">MAFVKVLAAVVFMALAVAAGPFNTKGSGPFLPVPALCSSERAAVERVSHDSKSCARRVVRCKLYFPYSPTGPVESPRNMAFVKVLAAVVLLALGVAAGPFNTKGAKCDMPDIDLEDEVDKLLEKLPKSFFPGGQRGYTVIFDGLEFGDVNATGMNKIQRSGPVIPYCKKGSSMVQVELINEGEVAYTAPWRVCSGDEGTMQLRAEFSRFTLHLMVDREGSSGTYLSMGDELSTKPVMIYNVEFVVKGLGDFGKISSVALSKLFPSLFSEIWMQGFFSSFHKALRDALKESNEVL</sequence>
<evidence type="ECO:0000313" key="4">
    <source>
        <dbReference type="Proteomes" id="UP001321473"/>
    </source>
</evidence>
<accession>A0AAQ4EZ39</accession>
<evidence type="ECO:0000256" key="2">
    <source>
        <dbReference type="SAM" id="SignalP"/>
    </source>
</evidence>
<keyword evidence="2" id="KW-0732">Signal</keyword>
<protein>
    <recommendedName>
        <fullName evidence="5">Secreted protein</fullName>
    </recommendedName>
</protein>
<organism evidence="3 4">
    <name type="scientific">Amblyomma americanum</name>
    <name type="common">Lone star tick</name>
    <dbReference type="NCBI Taxonomy" id="6943"/>
    <lineage>
        <taxon>Eukaryota</taxon>
        <taxon>Metazoa</taxon>
        <taxon>Ecdysozoa</taxon>
        <taxon>Arthropoda</taxon>
        <taxon>Chelicerata</taxon>
        <taxon>Arachnida</taxon>
        <taxon>Acari</taxon>
        <taxon>Parasitiformes</taxon>
        <taxon>Ixodida</taxon>
        <taxon>Ixodoidea</taxon>
        <taxon>Ixodidae</taxon>
        <taxon>Amblyomminae</taxon>
        <taxon>Amblyomma</taxon>
    </lineage>
</organism>
<keyword evidence="4" id="KW-1185">Reference proteome</keyword>
<dbReference type="Proteomes" id="UP001321473">
    <property type="component" value="Unassembled WGS sequence"/>
</dbReference>
<keyword evidence="1" id="KW-0812">Transmembrane</keyword>
<reference evidence="3 4" key="1">
    <citation type="journal article" date="2023" name="Arcadia Sci">
        <title>De novo assembly of a long-read Amblyomma americanum tick genome.</title>
        <authorList>
            <person name="Chou S."/>
            <person name="Poskanzer K.E."/>
            <person name="Rollins M."/>
            <person name="Thuy-Boun P.S."/>
        </authorList>
    </citation>
    <scope>NUCLEOTIDE SEQUENCE [LARGE SCALE GENOMIC DNA]</scope>
    <source>
        <strain evidence="3">F_SG_1</strain>
        <tissue evidence="3">Salivary glands</tissue>
    </source>
</reference>